<name>A0AAV3NXB1_LITER</name>
<reference evidence="1 2" key="1">
    <citation type="submission" date="2024-01" db="EMBL/GenBank/DDBJ databases">
        <title>The complete chloroplast genome sequence of Lithospermum erythrorhizon: insights into the phylogenetic relationship among Boraginaceae species and the maternal lineages of purple gromwells.</title>
        <authorList>
            <person name="Okada T."/>
            <person name="Watanabe K."/>
        </authorList>
    </citation>
    <scope>NUCLEOTIDE SEQUENCE [LARGE SCALE GENOMIC DNA]</scope>
</reference>
<gene>
    <name evidence="1" type="ORF">LIER_03266</name>
</gene>
<protein>
    <submittedName>
        <fullName evidence="1">Uncharacterized protein</fullName>
    </submittedName>
</protein>
<evidence type="ECO:0000313" key="1">
    <source>
        <dbReference type="EMBL" id="GAA0142347.1"/>
    </source>
</evidence>
<accession>A0AAV3NXB1</accession>
<sequence>MARKTDKQTTLLTSSSKDKVGAKPYFRRHENSSSYGINQIHLYTISIQLSGRINFKQETIVRWHECKHDRGRWCWFDLPNNNETDPGVLGSKVRDQEERLVVPQTELAR</sequence>
<dbReference type="AlphaFoldDB" id="A0AAV3NXB1"/>
<dbReference type="EMBL" id="BAABME010000387">
    <property type="protein sequence ID" value="GAA0142347.1"/>
    <property type="molecule type" value="Genomic_DNA"/>
</dbReference>
<comment type="caution">
    <text evidence="1">The sequence shown here is derived from an EMBL/GenBank/DDBJ whole genome shotgun (WGS) entry which is preliminary data.</text>
</comment>
<dbReference type="Proteomes" id="UP001454036">
    <property type="component" value="Unassembled WGS sequence"/>
</dbReference>
<keyword evidence="2" id="KW-1185">Reference proteome</keyword>
<proteinExistence type="predicted"/>
<organism evidence="1 2">
    <name type="scientific">Lithospermum erythrorhizon</name>
    <name type="common">Purple gromwell</name>
    <name type="synonym">Lithospermum officinale var. erythrorhizon</name>
    <dbReference type="NCBI Taxonomy" id="34254"/>
    <lineage>
        <taxon>Eukaryota</taxon>
        <taxon>Viridiplantae</taxon>
        <taxon>Streptophyta</taxon>
        <taxon>Embryophyta</taxon>
        <taxon>Tracheophyta</taxon>
        <taxon>Spermatophyta</taxon>
        <taxon>Magnoliopsida</taxon>
        <taxon>eudicotyledons</taxon>
        <taxon>Gunneridae</taxon>
        <taxon>Pentapetalae</taxon>
        <taxon>asterids</taxon>
        <taxon>lamiids</taxon>
        <taxon>Boraginales</taxon>
        <taxon>Boraginaceae</taxon>
        <taxon>Boraginoideae</taxon>
        <taxon>Lithospermeae</taxon>
        <taxon>Lithospermum</taxon>
    </lineage>
</organism>
<evidence type="ECO:0000313" key="2">
    <source>
        <dbReference type="Proteomes" id="UP001454036"/>
    </source>
</evidence>